<evidence type="ECO:0000313" key="2">
    <source>
        <dbReference type="EMBL" id="PBK94460.1"/>
    </source>
</evidence>
<organism evidence="2 3">
    <name type="scientific">Armillaria gallica</name>
    <name type="common">Bulbous honey fungus</name>
    <name type="synonym">Armillaria bulbosa</name>
    <dbReference type="NCBI Taxonomy" id="47427"/>
    <lineage>
        <taxon>Eukaryota</taxon>
        <taxon>Fungi</taxon>
        <taxon>Dikarya</taxon>
        <taxon>Basidiomycota</taxon>
        <taxon>Agaricomycotina</taxon>
        <taxon>Agaricomycetes</taxon>
        <taxon>Agaricomycetidae</taxon>
        <taxon>Agaricales</taxon>
        <taxon>Marasmiineae</taxon>
        <taxon>Physalacriaceae</taxon>
        <taxon>Armillaria</taxon>
    </lineage>
</organism>
<evidence type="ECO:0000313" key="3">
    <source>
        <dbReference type="Proteomes" id="UP000217790"/>
    </source>
</evidence>
<dbReference type="InParanoid" id="A0A2H3DK51"/>
<dbReference type="InterPro" id="IPR025476">
    <property type="entry name" value="Helitron_helicase-like"/>
</dbReference>
<gene>
    <name evidence="2" type="ORF">ARMGADRAFT_927511</name>
</gene>
<sequence>MLQRCSMLLHTSLKVKKSSFPSVAQQFAHVSPSALHAVSKRISKGDYAMANDDQECQALALMKEIRAVTSNVAGSNSSRAAMHNEIRGLMMDQNLPSFYITINPGDVYNPIVKFLSGQEIDIDNMLPGDVPKYKDQSVLVARNPVITARFFNIYMKAFIQCILGYTGKDLDLNKGLLGVMKAYYGCVEAQGRGTLHCHMLV</sequence>
<dbReference type="OrthoDB" id="432234at2759"/>
<reference evidence="3" key="1">
    <citation type="journal article" date="2017" name="Nat. Ecol. Evol.">
        <title>Genome expansion and lineage-specific genetic innovations in the forest pathogenic fungi Armillaria.</title>
        <authorList>
            <person name="Sipos G."/>
            <person name="Prasanna A.N."/>
            <person name="Walter M.C."/>
            <person name="O'Connor E."/>
            <person name="Balint B."/>
            <person name="Krizsan K."/>
            <person name="Kiss B."/>
            <person name="Hess J."/>
            <person name="Varga T."/>
            <person name="Slot J."/>
            <person name="Riley R."/>
            <person name="Boka B."/>
            <person name="Rigling D."/>
            <person name="Barry K."/>
            <person name="Lee J."/>
            <person name="Mihaltcheva S."/>
            <person name="LaButti K."/>
            <person name="Lipzen A."/>
            <person name="Waldron R."/>
            <person name="Moloney N.M."/>
            <person name="Sperisen C."/>
            <person name="Kredics L."/>
            <person name="Vagvoelgyi C."/>
            <person name="Patrignani A."/>
            <person name="Fitzpatrick D."/>
            <person name="Nagy I."/>
            <person name="Doyle S."/>
            <person name="Anderson J.B."/>
            <person name="Grigoriev I.V."/>
            <person name="Gueldener U."/>
            <person name="Muensterkoetter M."/>
            <person name="Nagy L.G."/>
        </authorList>
    </citation>
    <scope>NUCLEOTIDE SEQUENCE [LARGE SCALE GENOMIC DNA]</scope>
    <source>
        <strain evidence="3">Ar21-2</strain>
    </source>
</reference>
<evidence type="ECO:0000259" key="1">
    <source>
        <dbReference type="Pfam" id="PF14214"/>
    </source>
</evidence>
<dbReference type="STRING" id="47427.A0A2H3DK51"/>
<dbReference type="Proteomes" id="UP000217790">
    <property type="component" value="Unassembled WGS sequence"/>
</dbReference>
<proteinExistence type="predicted"/>
<name>A0A2H3DK51_ARMGA</name>
<accession>A0A2H3DK51</accession>
<keyword evidence="3" id="KW-1185">Reference proteome</keyword>
<protein>
    <recommendedName>
        <fullName evidence="1">Helitron helicase-like domain-containing protein</fullName>
    </recommendedName>
</protein>
<dbReference type="Pfam" id="PF14214">
    <property type="entry name" value="Helitron_like_N"/>
    <property type="match status" value="1"/>
</dbReference>
<dbReference type="EMBL" id="KZ293654">
    <property type="protein sequence ID" value="PBK94460.1"/>
    <property type="molecule type" value="Genomic_DNA"/>
</dbReference>
<dbReference type="AlphaFoldDB" id="A0A2H3DK51"/>
<feature type="domain" description="Helitron helicase-like" evidence="1">
    <location>
        <begin position="48"/>
        <end position="201"/>
    </location>
</feature>